<gene>
    <name evidence="3" type="ORF">CGC50_04210</name>
</gene>
<feature type="domain" description="DUF4832" evidence="1">
    <location>
        <begin position="243"/>
        <end position="447"/>
    </location>
</feature>
<dbReference type="AlphaFoldDB" id="A0A250FMW5"/>
<evidence type="ECO:0008006" key="5">
    <source>
        <dbReference type="Google" id="ProtNLM"/>
    </source>
</evidence>
<accession>A0A250FMW5</accession>
<evidence type="ECO:0000313" key="4">
    <source>
        <dbReference type="Proteomes" id="UP000217250"/>
    </source>
</evidence>
<organism evidence="3 4">
    <name type="scientific">Capnocytophaga gingivalis</name>
    <dbReference type="NCBI Taxonomy" id="1017"/>
    <lineage>
        <taxon>Bacteria</taxon>
        <taxon>Pseudomonadati</taxon>
        <taxon>Bacteroidota</taxon>
        <taxon>Flavobacteriia</taxon>
        <taxon>Flavobacteriales</taxon>
        <taxon>Flavobacteriaceae</taxon>
        <taxon>Capnocytophaga</taxon>
    </lineage>
</organism>
<dbReference type="Pfam" id="PF16116">
    <property type="entry name" value="DUF4832"/>
    <property type="match status" value="1"/>
</dbReference>
<dbReference type="EMBL" id="CP022386">
    <property type="protein sequence ID" value="ATA86434.1"/>
    <property type="molecule type" value="Genomic_DNA"/>
</dbReference>
<dbReference type="Proteomes" id="UP000217250">
    <property type="component" value="Chromosome"/>
</dbReference>
<evidence type="ECO:0000259" key="1">
    <source>
        <dbReference type="Pfam" id="PF16116"/>
    </source>
</evidence>
<dbReference type="InterPro" id="IPR032267">
    <property type="entry name" value="DUF4832"/>
</dbReference>
<dbReference type="Pfam" id="PF16173">
    <property type="entry name" value="DUF4874"/>
    <property type="match status" value="1"/>
</dbReference>
<dbReference type="GeneID" id="84807765"/>
<dbReference type="OrthoDB" id="9760654at2"/>
<dbReference type="InterPro" id="IPR032379">
    <property type="entry name" value="DUF4874"/>
</dbReference>
<sequence length="484" mass="55810">MKPVYLFLSSILLFANCQKNNSEETVLSVPTDYSQMEMKQYTESQADILNPERGFYTHRGFSANKKETLSVSDIQKYRKEGISLVFTIYYLREFRDRPISEAFLEQIRHNMRVLREGGNKAILRFAYTSSRDEKPWDAPWDITQRHIAQLKPILQEYSDVICLMEAGFVGVWGEWYYTDNYVYKPKEGEYTPRARVLTALLDALPSDRMIAVRTPQAKLLTQGISAKDTLSASTAFQGTPLSRIAAHNDCFLADNDDRGTFANNLSYRNFWKAESKYVAMGGETCALSSLAVCSNALEQLSQYHWSYLNRDYHQDVFEQWKGGKCLDEIQKRLGYRFSLVKGYFTKTPKIGSPYQIELQLKNTGWASPFNPRSVELLFISEENPREKYKITLTDDPRYWFAGKKSTIKATFLLPNSMAKGKYTIYLNLPDPRKTLSLRKEYSIQLANKDIWNPQKGYNKIQEITLSEIGENNLGNIHSLAKFAE</sequence>
<evidence type="ECO:0000313" key="3">
    <source>
        <dbReference type="EMBL" id="ATA86434.1"/>
    </source>
</evidence>
<protein>
    <recommendedName>
        <fullName evidence="5">DUF4832 domain-containing protein</fullName>
    </recommendedName>
</protein>
<reference evidence="4" key="1">
    <citation type="submission" date="2017-06" db="EMBL/GenBank/DDBJ databases">
        <title>Capnocytophaga spp. assemblies.</title>
        <authorList>
            <person name="Gulvik C.A."/>
        </authorList>
    </citation>
    <scope>NUCLEOTIDE SEQUENCE [LARGE SCALE GENOMIC DNA]</scope>
    <source>
        <strain evidence="4">H1496</strain>
    </source>
</reference>
<dbReference type="KEGG" id="cgh:CGC50_04210"/>
<dbReference type="RefSeq" id="WP_095909813.1">
    <property type="nucleotide sequence ID" value="NZ_CP022386.1"/>
</dbReference>
<name>A0A250FMW5_9FLAO</name>
<evidence type="ECO:0000259" key="2">
    <source>
        <dbReference type="Pfam" id="PF16173"/>
    </source>
</evidence>
<feature type="domain" description="DUF4874" evidence="2">
    <location>
        <begin position="50"/>
        <end position="216"/>
    </location>
</feature>
<proteinExistence type="predicted"/>